<protein>
    <submittedName>
        <fullName evidence="1">Uncharacterized protein</fullName>
    </submittedName>
</protein>
<dbReference type="EMBL" id="KZ346456">
    <property type="protein sequence ID" value="PIO69949.1"/>
    <property type="molecule type" value="Genomic_DNA"/>
</dbReference>
<proteinExistence type="predicted"/>
<sequence length="47" mass="5569">MTMAARSAIRIQTLVLKFHPIARQTLNRRCGWIRFHRVHNNQSSHLT</sequence>
<accession>A0A2G9UI76</accession>
<dbReference type="Proteomes" id="UP000230423">
    <property type="component" value="Unassembled WGS sequence"/>
</dbReference>
<reference evidence="1 2" key="1">
    <citation type="submission" date="2015-09" db="EMBL/GenBank/DDBJ databases">
        <title>Draft genome of the parasitic nematode Teladorsagia circumcincta isolate WARC Sus (inbred).</title>
        <authorList>
            <person name="Mitreva M."/>
        </authorList>
    </citation>
    <scope>NUCLEOTIDE SEQUENCE [LARGE SCALE GENOMIC DNA]</scope>
    <source>
        <strain evidence="1 2">S</strain>
    </source>
</reference>
<gene>
    <name evidence="1" type="ORF">TELCIR_08210</name>
</gene>
<keyword evidence="2" id="KW-1185">Reference proteome</keyword>
<dbReference type="AlphaFoldDB" id="A0A2G9UI76"/>
<organism evidence="1 2">
    <name type="scientific">Teladorsagia circumcincta</name>
    <name type="common">Brown stomach worm</name>
    <name type="synonym">Ostertagia circumcincta</name>
    <dbReference type="NCBI Taxonomy" id="45464"/>
    <lineage>
        <taxon>Eukaryota</taxon>
        <taxon>Metazoa</taxon>
        <taxon>Ecdysozoa</taxon>
        <taxon>Nematoda</taxon>
        <taxon>Chromadorea</taxon>
        <taxon>Rhabditida</taxon>
        <taxon>Rhabditina</taxon>
        <taxon>Rhabditomorpha</taxon>
        <taxon>Strongyloidea</taxon>
        <taxon>Trichostrongylidae</taxon>
        <taxon>Teladorsagia</taxon>
    </lineage>
</organism>
<name>A0A2G9UI76_TELCI</name>
<evidence type="ECO:0000313" key="2">
    <source>
        <dbReference type="Proteomes" id="UP000230423"/>
    </source>
</evidence>
<evidence type="ECO:0000313" key="1">
    <source>
        <dbReference type="EMBL" id="PIO69949.1"/>
    </source>
</evidence>